<feature type="region of interest" description="Disordered" evidence="1">
    <location>
        <begin position="1"/>
        <end position="29"/>
    </location>
</feature>
<dbReference type="InterPro" id="IPR054722">
    <property type="entry name" value="PolX-like_BBD"/>
</dbReference>
<evidence type="ECO:0000313" key="3">
    <source>
        <dbReference type="EMBL" id="GAA0161599.1"/>
    </source>
</evidence>
<keyword evidence="4" id="KW-1185">Reference proteome</keyword>
<gene>
    <name evidence="3" type="ORF">LIER_17877</name>
</gene>
<dbReference type="PANTHER" id="PTHR47592">
    <property type="entry name" value="PBF68 PROTEIN"/>
    <property type="match status" value="1"/>
</dbReference>
<sequence length="305" mass="34887">MKRDRTKRKGSASGSTVSQSSYRGKSTGGNKNFTAMISEINMIREDNDWWVDSGATRHVCKDKSSFKTYELVQQPTFLYNGDKSQVDVLGKGSVVLEFTSRKCLTLNDVYHSPALSKNLMSGYLLNQFYQVYLLRSKDEVLDNFKVFKTEVELHCEAFIKCLRIRGHENVHNEHDSPSGETSQVRISKRARTSKDFGTDYFMFLVEGGRETKSVNSYVLYCYNLDSDPVTFDEAMISLDAPFRKEAIDDEMDSIMGNRVWKLASLRPWCKPVGYVKTTFLNGELDEEVYMEQPEGFIVPGKEHKV</sequence>
<name>A0AAV3QBZ5_LITER</name>
<dbReference type="PANTHER" id="PTHR47592:SF27">
    <property type="entry name" value="OS08G0421700 PROTEIN"/>
    <property type="match status" value="1"/>
</dbReference>
<accession>A0AAV3QBZ5</accession>
<feature type="domain" description="Retrovirus-related Pol polyprotein from transposon TNT 1-94-like beta-barrel" evidence="2">
    <location>
        <begin position="49"/>
        <end position="125"/>
    </location>
</feature>
<evidence type="ECO:0000313" key="4">
    <source>
        <dbReference type="Proteomes" id="UP001454036"/>
    </source>
</evidence>
<evidence type="ECO:0000256" key="1">
    <source>
        <dbReference type="SAM" id="MobiDB-lite"/>
    </source>
</evidence>
<dbReference type="EMBL" id="BAABME010004222">
    <property type="protein sequence ID" value="GAA0161599.1"/>
    <property type="molecule type" value="Genomic_DNA"/>
</dbReference>
<reference evidence="3 4" key="1">
    <citation type="submission" date="2024-01" db="EMBL/GenBank/DDBJ databases">
        <title>The complete chloroplast genome sequence of Lithospermum erythrorhizon: insights into the phylogenetic relationship among Boraginaceae species and the maternal lineages of purple gromwells.</title>
        <authorList>
            <person name="Okada T."/>
            <person name="Watanabe K."/>
        </authorList>
    </citation>
    <scope>NUCLEOTIDE SEQUENCE [LARGE SCALE GENOMIC DNA]</scope>
</reference>
<dbReference type="AlphaFoldDB" id="A0AAV3QBZ5"/>
<dbReference type="Proteomes" id="UP001454036">
    <property type="component" value="Unassembled WGS sequence"/>
</dbReference>
<proteinExistence type="predicted"/>
<feature type="compositionally biased region" description="Low complexity" evidence="1">
    <location>
        <begin position="11"/>
        <end position="21"/>
    </location>
</feature>
<dbReference type="Pfam" id="PF22936">
    <property type="entry name" value="Pol_BBD"/>
    <property type="match status" value="1"/>
</dbReference>
<protein>
    <recommendedName>
        <fullName evidence="2">Retrovirus-related Pol polyprotein from transposon TNT 1-94-like beta-barrel domain-containing protein</fullName>
    </recommendedName>
</protein>
<evidence type="ECO:0000259" key="2">
    <source>
        <dbReference type="Pfam" id="PF22936"/>
    </source>
</evidence>
<feature type="compositionally biased region" description="Basic residues" evidence="1">
    <location>
        <begin position="1"/>
        <end position="10"/>
    </location>
</feature>
<comment type="caution">
    <text evidence="3">The sequence shown here is derived from an EMBL/GenBank/DDBJ whole genome shotgun (WGS) entry which is preliminary data.</text>
</comment>
<organism evidence="3 4">
    <name type="scientific">Lithospermum erythrorhizon</name>
    <name type="common">Purple gromwell</name>
    <name type="synonym">Lithospermum officinale var. erythrorhizon</name>
    <dbReference type="NCBI Taxonomy" id="34254"/>
    <lineage>
        <taxon>Eukaryota</taxon>
        <taxon>Viridiplantae</taxon>
        <taxon>Streptophyta</taxon>
        <taxon>Embryophyta</taxon>
        <taxon>Tracheophyta</taxon>
        <taxon>Spermatophyta</taxon>
        <taxon>Magnoliopsida</taxon>
        <taxon>eudicotyledons</taxon>
        <taxon>Gunneridae</taxon>
        <taxon>Pentapetalae</taxon>
        <taxon>asterids</taxon>
        <taxon>lamiids</taxon>
        <taxon>Boraginales</taxon>
        <taxon>Boraginaceae</taxon>
        <taxon>Boraginoideae</taxon>
        <taxon>Lithospermeae</taxon>
        <taxon>Lithospermum</taxon>
    </lineage>
</organism>